<evidence type="ECO:0000256" key="1">
    <source>
        <dbReference type="ARBA" id="ARBA00009776"/>
    </source>
</evidence>
<dbReference type="Gene3D" id="3.40.50.300">
    <property type="entry name" value="P-loop containing nucleotide triphosphate hydrolases"/>
    <property type="match status" value="1"/>
</dbReference>
<comment type="caution">
    <text evidence="13">The sequence shown here is derived from an EMBL/GenBank/DDBJ whole genome shotgun (WGS) entry which is preliminary data.</text>
</comment>
<dbReference type="GO" id="GO:0006235">
    <property type="term" value="P:dTTP biosynthetic process"/>
    <property type="evidence" value="ECO:0007669"/>
    <property type="project" value="UniProtKB-UniRule"/>
</dbReference>
<dbReference type="SUPFAM" id="SSF52540">
    <property type="entry name" value="P-loop containing nucleoside triphosphate hydrolases"/>
    <property type="match status" value="1"/>
</dbReference>
<dbReference type="PATRIC" id="fig|1069083.5.peg.76"/>
<dbReference type="NCBIfam" id="TIGR00041">
    <property type="entry name" value="DTMP_kinase"/>
    <property type="match status" value="1"/>
</dbReference>
<evidence type="ECO:0000259" key="12">
    <source>
        <dbReference type="Pfam" id="PF02223"/>
    </source>
</evidence>
<dbReference type="InterPro" id="IPR018094">
    <property type="entry name" value="Thymidylate_kinase"/>
</dbReference>
<proteinExistence type="inferred from homology"/>
<dbReference type="GO" id="GO:0006227">
    <property type="term" value="P:dUDP biosynthetic process"/>
    <property type="evidence" value="ECO:0007669"/>
    <property type="project" value="TreeGrafter"/>
</dbReference>
<evidence type="ECO:0000256" key="6">
    <source>
        <dbReference type="ARBA" id="ARBA00022741"/>
    </source>
</evidence>
<comment type="similarity">
    <text evidence="1 11">Belongs to the thymidylate kinase family.</text>
</comment>
<dbReference type="HAMAP" id="MF_00165">
    <property type="entry name" value="Thymidylate_kinase"/>
    <property type="match status" value="1"/>
</dbReference>
<accession>N6VSC1</accession>
<keyword evidence="6 11" id="KW-0547">Nucleotide-binding</keyword>
<dbReference type="STRING" id="1069083.GCA_000371805_00701"/>
<dbReference type="GO" id="GO:0005524">
    <property type="term" value="F:ATP binding"/>
    <property type="evidence" value="ECO:0007669"/>
    <property type="project" value="UniProtKB-UniRule"/>
</dbReference>
<dbReference type="PROSITE" id="PS01331">
    <property type="entry name" value="THYMIDYLATE_KINASE"/>
    <property type="match status" value="1"/>
</dbReference>
<evidence type="ECO:0000256" key="2">
    <source>
        <dbReference type="ARBA" id="ARBA00012980"/>
    </source>
</evidence>
<dbReference type="EC" id="2.7.4.9" evidence="2 11"/>
<reference evidence="13 14" key="1">
    <citation type="journal article" date="2013" name="Genome Announc.">
        <title>Draft Genome Sequence of a Highly Flagellated, Fast-Swimming Archaeon, Methanocaldococcus villosus Strain KIN24-T80 (DSM 22612).</title>
        <authorList>
            <person name="Thennarasu S."/>
            <person name="Polireddy D."/>
            <person name="Antony A."/>
            <person name="Yada M.R."/>
            <person name="Algarawi S."/>
            <person name="Sivakumar N."/>
        </authorList>
    </citation>
    <scope>NUCLEOTIDE SEQUENCE [LARGE SCALE GENOMIC DNA]</scope>
    <source>
        <strain evidence="13 14">KIN24-T80</strain>
    </source>
</reference>
<evidence type="ECO:0000256" key="11">
    <source>
        <dbReference type="HAMAP-Rule" id="MF_00165"/>
    </source>
</evidence>
<evidence type="ECO:0000313" key="13">
    <source>
        <dbReference type="EMBL" id="ENN96775.1"/>
    </source>
</evidence>
<dbReference type="PANTHER" id="PTHR10344">
    <property type="entry name" value="THYMIDYLATE KINASE"/>
    <property type="match status" value="1"/>
</dbReference>
<sequence length="182" mass="21373">MFIVFEGIDGSGKTTQAKLLAEKLKAFFTYEPTDGDVGKLIRAILREKRDVDNRTLALLFAADRIEHNKIIKKELKKRDVVCDRYFYSSLAYQSVSGVDEDFIKNINRYIIEPDITFLLIIDIEKALERKNKDMFENKDFLEKVQNKYLELAKEYNFIVIDANRDVEEIHRDILKHLSKHLP</sequence>
<name>N6VSC1_9EURY</name>
<dbReference type="PANTHER" id="PTHR10344:SF4">
    <property type="entry name" value="UMP-CMP KINASE 2, MITOCHONDRIAL"/>
    <property type="match status" value="1"/>
</dbReference>
<comment type="catalytic activity">
    <reaction evidence="10 11">
        <text>dTMP + ATP = dTDP + ADP</text>
        <dbReference type="Rhea" id="RHEA:13517"/>
        <dbReference type="ChEBI" id="CHEBI:30616"/>
        <dbReference type="ChEBI" id="CHEBI:58369"/>
        <dbReference type="ChEBI" id="CHEBI:63528"/>
        <dbReference type="ChEBI" id="CHEBI:456216"/>
        <dbReference type="EC" id="2.7.4.9"/>
    </reaction>
</comment>
<dbReference type="InterPro" id="IPR027417">
    <property type="entry name" value="P-loop_NTPase"/>
</dbReference>
<dbReference type="InterPro" id="IPR039430">
    <property type="entry name" value="Thymidylate_kin-like_dom"/>
</dbReference>
<dbReference type="GO" id="GO:0006233">
    <property type="term" value="P:dTDP biosynthetic process"/>
    <property type="evidence" value="ECO:0007669"/>
    <property type="project" value="InterPro"/>
</dbReference>
<evidence type="ECO:0000256" key="3">
    <source>
        <dbReference type="ARBA" id="ARBA00013355"/>
    </source>
</evidence>
<feature type="binding site" evidence="11">
    <location>
        <begin position="7"/>
        <end position="14"/>
    </location>
    <ligand>
        <name>ATP</name>
        <dbReference type="ChEBI" id="CHEBI:30616"/>
    </ligand>
</feature>
<dbReference type="AlphaFoldDB" id="N6VSC1"/>
<dbReference type="InterPro" id="IPR018095">
    <property type="entry name" value="Thymidylate_kin_CS"/>
</dbReference>
<keyword evidence="5 11" id="KW-0545">Nucleotide biosynthesis</keyword>
<dbReference type="EMBL" id="APMM01000002">
    <property type="protein sequence ID" value="ENN96775.1"/>
    <property type="molecule type" value="Genomic_DNA"/>
</dbReference>
<protein>
    <recommendedName>
        <fullName evidence="3 11">Probable thymidylate kinase</fullName>
        <ecNumber evidence="2 11">2.7.4.9</ecNumber>
    </recommendedName>
    <alternativeName>
        <fullName evidence="9 11">dTMP kinase</fullName>
    </alternativeName>
</protein>
<gene>
    <name evidence="11" type="primary">tmk</name>
    <name evidence="13" type="ORF">J422_00396</name>
</gene>
<evidence type="ECO:0000256" key="7">
    <source>
        <dbReference type="ARBA" id="ARBA00022777"/>
    </source>
</evidence>
<keyword evidence="8 11" id="KW-0067">ATP-binding</keyword>
<dbReference type="Proteomes" id="UP000053695">
    <property type="component" value="Unassembled WGS sequence"/>
</dbReference>
<keyword evidence="14" id="KW-1185">Reference proteome</keyword>
<keyword evidence="4 11" id="KW-0808">Transferase</keyword>
<organism evidence="13 14">
    <name type="scientific">Methanocaldococcus villosus KIN24-T80</name>
    <dbReference type="NCBI Taxonomy" id="1069083"/>
    <lineage>
        <taxon>Archaea</taxon>
        <taxon>Methanobacteriati</taxon>
        <taxon>Methanobacteriota</taxon>
        <taxon>Methanomada group</taxon>
        <taxon>Methanococci</taxon>
        <taxon>Methanococcales</taxon>
        <taxon>Methanocaldococcaceae</taxon>
        <taxon>Methanocaldococcus</taxon>
    </lineage>
</organism>
<evidence type="ECO:0000256" key="9">
    <source>
        <dbReference type="ARBA" id="ARBA00029962"/>
    </source>
</evidence>
<evidence type="ECO:0000256" key="5">
    <source>
        <dbReference type="ARBA" id="ARBA00022727"/>
    </source>
</evidence>
<dbReference type="Pfam" id="PF02223">
    <property type="entry name" value="Thymidylate_kin"/>
    <property type="match status" value="1"/>
</dbReference>
<dbReference type="GO" id="GO:0004798">
    <property type="term" value="F:dTMP kinase activity"/>
    <property type="evidence" value="ECO:0007669"/>
    <property type="project" value="UniProtKB-UniRule"/>
</dbReference>
<dbReference type="CDD" id="cd01672">
    <property type="entry name" value="TMPK"/>
    <property type="match status" value="1"/>
</dbReference>
<evidence type="ECO:0000256" key="8">
    <source>
        <dbReference type="ARBA" id="ARBA00022840"/>
    </source>
</evidence>
<feature type="domain" description="Thymidylate kinase-like" evidence="12">
    <location>
        <begin position="5"/>
        <end position="173"/>
    </location>
</feature>
<dbReference type="RefSeq" id="WP_004589761.1">
    <property type="nucleotide sequence ID" value="NZ_APMM01000002.1"/>
</dbReference>
<keyword evidence="7 11" id="KW-0418">Kinase</keyword>
<dbReference type="GO" id="GO:0005737">
    <property type="term" value="C:cytoplasm"/>
    <property type="evidence" value="ECO:0007669"/>
    <property type="project" value="TreeGrafter"/>
</dbReference>
<dbReference type="OrthoDB" id="43083at2157"/>
<evidence type="ECO:0000256" key="10">
    <source>
        <dbReference type="ARBA" id="ARBA00048743"/>
    </source>
</evidence>
<evidence type="ECO:0000256" key="4">
    <source>
        <dbReference type="ARBA" id="ARBA00022679"/>
    </source>
</evidence>
<evidence type="ECO:0000313" key="14">
    <source>
        <dbReference type="Proteomes" id="UP000053695"/>
    </source>
</evidence>